<proteinExistence type="predicted"/>
<dbReference type="InterPro" id="IPR002885">
    <property type="entry name" value="PPR_rpt"/>
</dbReference>
<feature type="repeat" description="PPR" evidence="2">
    <location>
        <begin position="287"/>
        <end position="322"/>
    </location>
</feature>
<reference evidence="3 4" key="1">
    <citation type="submission" date="2019-05" db="EMBL/GenBank/DDBJ databases">
        <title>Mikania micrantha, genome provides insights into the molecular mechanism of rapid growth.</title>
        <authorList>
            <person name="Liu B."/>
        </authorList>
    </citation>
    <scope>NUCLEOTIDE SEQUENCE [LARGE SCALE GENOMIC DNA]</scope>
    <source>
        <strain evidence="3">NLD-2019</strain>
        <tissue evidence="3">Leaf</tissue>
    </source>
</reference>
<feature type="repeat" description="PPR" evidence="2">
    <location>
        <begin position="390"/>
        <end position="424"/>
    </location>
</feature>
<keyword evidence="1" id="KW-0677">Repeat</keyword>
<dbReference type="PANTHER" id="PTHR24015:SF898">
    <property type="entry name" value="OS07G0436600 PROTEIN"/>
    <property type="match status" value="1"/>
</dbReference>
<evidence type="ECO:0000313" key="3">
    <source>
        <dbReference type="EMBL" id="KAD3337015.1"/>
    </source>
</evidence>
<dbReference type="GO" id="GO:0009451">
    <property type="term" value="P:RNA modification"/>
    <property type="evidence" value="ECO:0007669"/>
    <property type="project" value="InterPro"/>
</dbReference>
<keyword evidence="4" id="KW-1185">Reference proteome</keyword>
<dbReference type="NCBIfam" id="TIGR00756">
    <property type="entry name" value="PPR"/>
    <property type="match status" value="3"/>
</dbReference>
<comment type="caution">
    <text evidence="3">The sequence shown here is derived from an EMBL/GenBank/DDBJ whole genome shotgun (WGS) entry which is preliminary data.</text>
</comment>
<dbReference type="Pfam" id="PF01535">
    <property type="entry name" value="PPR"/>
    <property type="match status" value="3"/>
</dbReference>
<evidence type="ECO:0008006" key="5">
    <source>
        <dbReference type="Google" id="ProtNLM"/>
    </source>
</evidence>
<accession>A0A5N6M8N8</accession>
<gene>
    <name evidence="3" type="ORF">E3N88_32535</name>
</gene>
<dbReference type="GO" id="GO:0003723">
    <property type="term" value="F:RNA binding"/>
    <property type="evidence" value="ECO:0007669"/>
    <property type="project" value="InterPro"/>
</dbReference>
<dbReference type="Proteomes" id="UP000326396">
    <property type="component" value="Linkage Group LG6"/>
</dbReference>
<dbReference type="EMBL" id="SZYD01000016">
    <property type="protein sequence ID" value="KAD3337015.1"/>
    <property type="molecule type" value="Genomic_DNA"/>
</dbReference>
<dbReference type="InterPro" id="IPR046960">
    <property type="entry name" value="PPR_At4g14850-like_plant"/>
</dbReference>
<feature type="repeat" description="PPR" evidence="2">
    <location>
        <begin position="147"/>
        <end position="181"/>
    </location>
</feature>
<dbReference type="PANTHER" id="PTHR24015">
    <property type="entry name" value="OS07G0578800 PROTEIN-RELATED"/>
    <property type="match status" value="1"/>
</dbReference>
<dbReference type="OrthoDB" id="879807at2759"/>
<evidence type="ECO:0000256" key="1">
    <source>
        <dbReference type="ARBA" id="ARBA00022737"/>
    </source>
</evidence>
<dbReference type="InterPro" id="IPR046848">
    <property type="entry name" value="E_motif"/>
</dbReference>
<dbReference type="AlphaFoldDB" id="A0A5N6M8N8"/>
<dbReference type="Pfam" id="PF13041">
    <property type="entry name" value="PPR_2"/>
    <property type="match status" value="3"/>
</dbReference>
<sequence>MLTKPSSSPVPRHLLQLLQLSIKSQSLKLIQETHARICHVGLHQHPVVITNLINAYSRSKNPVHSRILFDSIQLKDVCLWNTLINAYVENNLHHECFVVFSSMCQNVDSSPDEFTFSILAKVSGEIGDLLAGKWVHGKCIKLGLLTDTVLANSLMSAYGKCDGAQEARKLFDEMPQRTVSSWNIMLSRYANGGNAILDSEVWEFVKCMLNEGTNPNEFTLSNLLPLCGSRAGMFDHGRELHSYIIRSEINLYFISGIHLDCCLIDMYSRFKKVNLARIVFDQMRFRNVFAWTAMMNGYLHNGNPEETVHLFCRMQRISGVEPNEVSVLTLLYACSLIAGLLGVELIHGLSVKKGFVNHTSLCNSFIDMYSKNGHLTSARKVFDHDCQSKDAISWGCIISGCGLHGQGQVAIDLYDKMLKTGIKPDAISVVGVLSGCSKSGLVEKGLDAYNKAITVFGFEPTVEICSCVVDLLGRSGQLNEALTFIKAMRVEPGPSVWGALVSASVAHTSYETRVLGYKSLIETEPENASNYVSLSNFYATSREWDCLADIRRIMKERNLRKLPGCSWITINNKTHSFLVADKKHPASDKMYEILNELILVMKRP</sequence>
<protein>
    <recommendedName>
        <fullName evidence="5">Pentatricopeptide repeat-containing protein</fullName>
    </recommendedName>
</protein>
<dbReference type="PROSITE" id="PS51375">
    <property type="entry name" value="PPR"/>
    <property type="match status" value="3"/>
</dbReference>
<evidence type="ECO:0000256" key="2">
    <source>
        <dbReference type="PROSITE-ProRule" id="PRU00708"/>
    </source>
</evidence>
<organism evidence="3 4">
    <name type="scientific">Mikania micrantha</name>
    <name type="common">bitter vine</name>
    <dbReference type="NCBI Taxonomy" id="192012"/>
    <lineage>
        <taxon>Eukaryota</taxon>
        <taxon>Viridiplantae</taxon>
        <taxon>Streptophyta</taxon>
        <taxon>Embryophyta</taxon>
        <taxon>Tracheophyta</taxon>
        <taxon>Spermatophyta</taxon>
        <taxon>Magnoliopsida</taxon>
        <taxon>eudicotyledons</taxon>
        <taxon>Gunneridae</taxon>
        <taxon>Pentapetalae</taxon>
        <taxon>asterids</taxon>
        <taxon>campanulids</taxon>
        <taxon>Asterales</taxon>
        <taxon>Asteraceae</taxon>
        <taxon>Asteroideae</taxon>
        <taxon>Heliantheae alliance</taxon>
        <taxon>Eupatorieae</taxon>
        <taxon>Mikania</taxon>
    </lineage>
</organism>
<dbReference type="Pfam" id="PF20431">
    <property type="entry name" value="E_motif"/>
    <property type="match status" value="1"/>
</dbReference>
<dbReference type="FunFam" id="1.25.40.10:FF:000996">
    <property type="entry name" value="Small kernel1"/>
    <property type="match status" value="1"/>
</dbReference>
<evidence type="ECO:0000313" key="4">
    <source>
        <dbReference type="Proteomes" id="UP000326396"/>
    </source>
</evidence>
<name>A0A5N6M8N8_9ASTR</name>
<dbReference type="InterPro" id="IPR011990">
    <property type="entry name" value="TPR-like_helical_dom_sf"/>
</dbReference>
<dbReference type="Gene3D" id="1.25.40.10">
    <property type="entry name" value="Tetratricopeptide repeat domain"/>
    <property type="match status" value="4"/>
</dbReference>